<dbReference type="Pfam" id="PF01471">
    <property type="entry name" value="PG_binding_1"/>
    <property type="match status" value="1"/>
</dbReference>
<evidence type="ECO:0000259" key="3">
    <source>
        <dbReference type="Pfam" id="PF01471"/>
    </source>
</evidence>
<feature type="non-terminal residue" evidence="4">
    <location>
        <position position="1"/>
    </location>
</feature>
<evidence type="ECO:0000313" key="5">
    <source>
        <dbReference type="Proteomes" id="UP000249081"/>
    </source>
</evidence>
<protein>
    <recommendedName>
        <fullName evidence="3">Peptidoglycan binding-like domain-containing protein</fullName>
    </recommendedName>
</protein>
<keyword evidence="2" id="KW-1133">Transmembrane helix</keyword>
<dbReference type="InterPro" id="IPR036366">
    <property type="entry name" value="PGBDSf"/>
</dbReference>
<keyword evidence="2" id="KW-0472">Membrane</keyword>
<comment type="caution">
    <text evidence="4">The sequence shown here is derived from an EMBL/GenBank/DDBJ whole genome shotgun (WGS) entry which is preliminary data.</text>
</comment>
<dbReference type="InterPro" id="IPR002477">
    <property type="entry name" value="Peptidoglycan-bd-like"/>
</dbReference>
<dbReference type="EMBL" id="QBMN01000280">
    <property type="protein sequence ID" value="PZO33028.1"/>
    <property type="molecule type" value="Genomic_DNA"/>
</dbReference>
<evidence type="ECO:0000256" key="2">
    <source>
        <dbReference type="SAM" id="Phobius"/>
    </source>
</evidence>
<dbReference type="Gene3D" id="1.10.101.10">
    <property type="entry name" value="PGBD-like superfamily/PGBD"/>
    <property type="match status" value="1"/>
</dbReference>
<name>A0A2W4XNL8_9CYAN</name>
<dbReference type="InterPro" id="IPR036365">
    <property type="entry name" value="PGBD-like_sf"/>
</dbReference>
<reference evidence="5" key="1">
    <citation type="submission" date="2018-04" db="EMBL/GenBank/DDBJ databases">
        <authorList>
            <person name="Cornet L."/>
        </authorList>
    </citation>
    <scope>NUCLEOTIDE SEQUENCE [LARGE SCALE GENOMIC DNA]</scope>
</reference>
<dbReference type="Proteomes" id="UP000249081">
    <property type="component" value="Unassembled WGS sequence"/>
</dbReference>
<dbReference type="AlphaFoldDB" id="A0A2W4XNL8"/>
<gene>
    <name evidence="4" type="ORF">DCF17_22455</name>
</gene>
<accession>A0A2W4XNL8</accession>
<evidence type="ECO:0000313" key="4">
    <source>
        <dbReference type="EMBL" id="PZO33028.1"/>
    </source>
</evidence>
<feature type="domain" description="Peptidoglycan binding-like" evidence="3">
    <location>
        <begin position="24"/>
        <end position="80"/>
    </location>
</feature>
<feature type="region of interest" description="Disordered" evidence="1">
    <location>
        <begin position="1"/>
        <end position="25"/>
    </location>
</feature>
<evidence type="ECO:0000256" key="1">
    <source>
        <dbReference type="SAM" id="MobiDB-lite"/>
    </source>
</evidence>
<feature type="compositionally biased region" description="Low complexity" evidence="1">
    <location>
        <begin position="8"/>
        <end position="22"/>
    </location>
</feature>
<organism evidence="4 5">
    <name type="scientific">Shackletoniella antarctica</name>
    <dbReference type="NCBI Taxonomy" id="268115"/>
    <lineage>
        <taxon>Bacteria</taxon>
        <taxon>Bacillati</taxon>
        <taxon>Cyanobacteriota</taxon>
        <taxon>Cyanophyceae</taxon>
        <taxon>Oculatellales</taxon>
        <taxon>Oculatellaceae</taxon>
        <taxon>Shackletoniella</taxon>
    </lineage>
</organism>
<reference evidence="4 5" key="2">
    <citation type="submission" date="2018-06" db="EMBL/GenBank/DDBJ databases">
        <title>Metagenomic assembly of (sub)arctic Cyanobacteria and their associated microbiome from non-axenic cultures.</title>
        <authorList>
            <person name="Baurain D."/>
        </authorList>
    </citation>
    <scope>NUCLEOTIDE SEQUENCE [LARGE SCALE GENOMIC DNA]</scope>
    <source>
        <strain evidence="4">ULC041bin1</strain>
    </source>
</reference>
<feature type="transmembrane region" description="Helical" evidence="2">
    <location>
        <begin position="117"/>
        <end position="136"/>
    </location>
</feature>
<proteinExistence type="predicted"/>
<sequence>AGPFMGVPGQAQPAPAAPTAPGDRGSEVRQLQLELELAGFYAGIVDGLYGADTAEAVRSLQQQQGLEIDGIAGEQTWLALSTLQRNSTLTLPPPLLMPERLTFTPLMVAQPAPPPSALWLALMPLVPITGGVVTYLQRRLQRQLRRRRTLPR</sequence>
<dbReference type="SUPFAM" id="SSF47090">
    <property type="entry name" value="PGBD-like"/>
    <property type="match status" value="1"/>
</dbReference>
<keyword evidence="2" id="KW-0812">Transmembrane</keyword>